<evidence type="ECO:0000256" key="4">
    <source>
        <dbReference type="ARBA" id="ARBA00005072"/>
    </source>
</evidence>
<comment type="cofactor">
    <cofactor evidence="1 16">
        <name>pyridoxal 5'-phosphate</name>
        <dbReference type="ChEBI" id="CHEBI:597326"/>
    </cofactor>
</comment>
<evidence type="ECO:0000313" key="20">
    <source>
        <dbReference type="Proteomes" id="UP000621436"/>
    </source>
</evidence>
<evidence type="ECO:0000256" key="6">
    <source>
        <dbReference type="ARBA" id="ARBA00022576"/>
    </source>
</evidence>
<dbReference type="SUPFAM" id="SSF56752">
    <property type="entry name" value="D-aminoacid aminotransferase-like PLP-dependent enzymes"/>
    <property type="match status" value="1"/>
</dbReference>
<protein>
    <recommendedName>
        <fullName evidence="17">Branched-chain-amino-acid aminotransferase</fullName>
        <ecNumber evidence="17">2.6.1.42</ecNumber>
    </recommendedName>
</protein>
<dbReference type="GO" id="GO:0004084">
    <property type="term" value="F:branched-chain-amino-acid transaminase activity"/>
    <property type="evidence" value="ECO:0007669"/>
    <property type="project" value="UniProtKB-EC"/>
</dbReference>
<keyword evidence="20" id="KW-1185">Reference proteome</keyword>
<dbReference type="PROSITE" id="PS00770">
    <property type="entry name" value="AA_TRANSFER_CLASS_4"/>
    <property type="match status" value="1"/>
</dbReference>
<dbReference type="NCBIfam" id="NF009897">
    <property type="entry name" value="PRK13357.1"/>
    <property type="match status" value="1"/>
</dbReference>
<dbReference type="InterPro" id="IPR036038">
    <property type="entry name" value="Aminotransferase-like"/>
</dbReference>
<comment type="catalytic activity">
    <reaction evidence="13 17">
        <text>L-leucine + 2-oxoglutarate = 4-methyl-2-oxopentanoate + L-glutamate</text>
        <dbReference type="Rhea" id="RHEA:18321"/>
        <dbReference type="ChEBI" id="CHEBI:16810"/>
        <dbReference type="ChEBI" id="CHEBI:17865"/>
        <dbReference type="ChEBI" id="CHEBI:29985"/>
        <dbReference type="ChEBI" id="CHEBI:57427"/>
        <dbReference type="EC" id="2.6.1.42"/>
    </reaction>
</comment>
<dbReference type="Gene3D" id="3.20.10.10">
    <property type="entry name" value="D-amino Acid Aminotransferase, subunit A, domain 2"/>
    <property type="match status" value="1"/>
</dbReference>
<dbReference type="GO" id="GO:0009082">
    <property type="term" value="P:branched-chain amino acid biosynthetic process"/>
    <property type="evidence" value="ECO:0007669"/>
    <property type="project" value="UniProtKB-KW"/>
</dbReference>
<dbReference type="InterPro" id="IPR005786">
    <property type="entry name" value="B_amino_transII"/>
</dbReference>
<comment type="caution">
    <text evidence="19">The sequence shown here is derived from an EMBL/GenBank/DDBJ whole genome shotgun (WGS) entry which is preliminary data.</text>
</comment>
<evidence type="ECO:0000256" key="15">
    <source>
        <dbReference type="RuleBase" id="RU004106"/>
    </source>
</evidence>
<evidence type="ECO:0000256" key="14">
    <source>
        <dbReference type="PIRSR" id="PIRSR006468-1"/>
    </source>
</evidence>
<dbReference type="InterPro" id="IPR043132">
    <property type="entry name" value="BCAT-like_C"/>
</dbReference>
<gene>
    <name evidence="19" type="ORF">I0Q91_07935</name>
</gene>
<keyword evidence="6 17" id="KW-0032">Aminotransferase</keyword>
<evidence type="ECO:0000256" key="1">
    <source>
        <dbReference type="ARBA" id="ARBA00001933"/>
    </source>
</evidence>
<dbReference type="Pfam" id="PF01063">
    <property type="entry name" value="Aminotran_4"/>
    <property type="match status" value="1"/>
</dbReference>
<evidence type="ECO:0000256" key="17">
    <source>
        <dbReference type="RuleBase" id="RU004517"/>
    </source>
</evidence>
<dbReference type="CDD" id="cd01557">
    <property type="entry name" value="BCAT_beta_family"/>
    <property type="match status" value="1"/>
</dbReference>
<dbReference type="EMBL" id="JADPIE010000004">
    <property type="protein sequence ID" value="MBF8437002.1"/>
    <property type="molecule type" value="Genomic_DNA"/>
</dbReference>
<dbReference type="GO" id="GO:0008652">
    <property type="term" value="P:amino acid biosynthetic process"/>
    <property type="evidence" value="ECO:0007669"/>
    <property type="project" value="UniProtKB-KW"/>
</dbReference>
<comment type="catalytic activity">
    <reaction evidence="11 17">
        <text>L-valine + 2-oxoglutarate = 3-methyl-2-oxobutanoate + L-glutamate</text>
        <dbReference type="Rhea" id="RHEA:24813"/>
        <dbReference type="ChEBI" id="CHEBI:11851"/>
        <dbReference type="ChEBI" id="CHEBI:16810"/>
        <dbReference type="ChEBI" id="CHEBI:29985"/>
        <dbReference type="ChEBI" id="CHEBI:57762"/>
        <dbReference type="EC" id="2.6.1.42"/>
    </reaction>
</comment>
<evidence type="ECO:0000256" key="8">
    <source>
        <dbReference type="ARBA" id="ARBA00022679"/>
    </source>
</evidence>
<dbReference type="AlphaFoldDB" id="A0A931AQC8"/>
<dbReference type="Gene3D" id="3.30.470.10">
    <property type="match status" value="1"/>
</dbReference>
<accession>A0A931AQC8</accession>
<dbReference type="EC" id="2.6.1.42" evidence="17"/>
<dbReference type="Proteomes" id="UP000621436">
    <property type="component" value="Unassembled WGS sequence"/>
</dbReference>
<evidence type="ECO:0000256" key="2">
    <source>
        <dbReference type="ARBA" id="ARBA00004824"/>
    </source>
</evidence>
<comment type="similarity">
    <text evidence="5 15">Belongs to the class-IV pyridoxal-phosphate-dependent aminotransferase family.</text>
</comment>
<evidence type="ECO:0000256" key="3">
    <source>
        <dbReference type="ARBA" id="ARBA00004931"/>
    </source>
</evidence>
<comment type="catalytic activity">
    <reaction evidence="12 17">
        <text>L-isoleucine + 2-oxoglutarate = (S)-3-methyl-2-oxopentanoate + L-glutamate</text>
        <dbReference type="Rhea" id="RHEA:24801"/>
        <dbReference type="ChEBI" id="CHEBI:16810"/>
        <dbReference type="ChEBI" id="CHEBI:29985"/>
        <dbReference type="ChEBI" id="CHEBI:35146"/>
        <dbReference type="ChEBI" id="CHEBI:58045"/>
        <dbReference type="EC" id="2.6.1.42"/>
    </reaction>
</comment>
<comment type="pathway">
    <text evidence="4 18">Amino-acid biosynthesis; L-leucine biosynthesis; L-leucine from 3-methyl-2-oxobutanoate: step 4/4.</text>
</comment>
<dbReference type="InterPro" id="IPR033939">
    <property type="entry name" value="BCAT_family"/>
</dbReference>
<dbReference type="PIRSF" id="PIRSF006468">
    <property type="entry name" value="BCAT1"/>
    <property type="match status" value="1"/>
</dbReference>
<evidence type="ECO:0000256" key="9">
    <source>
        <dbReference type="ARBA" id="ARBA00022898"/>
    </source>
</evidence>
<proteinExistence type="inferred from homology"/>
<evidence type="ECO:0000256" key="18">
    <source>
        <dbReference type="RuleBase" id="RU004519"/>
    </source>
</evidence>
<evidence type="ECO:0000256" key="13">
    <source>
        <dbReference type="ARBA" id="ARBA00049229"/>
    </source>
</evidence>
<evidence type="ECO:0000256" key="11">
    <source>
        <dbReference type="ARBA" id="ARBA00048212"/>
    </source>
</evidence>
<evidence type="ECO:0000256" key="5">
    <source>
        <dbReference type="ARBA" id="ARBA00009320"/>
    </source>
</evidence>
<dbReference type="PANTHER" id="PTHR11825">
    <property type="entry name" value="SUBGROUP IIII AMINOTRANSFERASE"/>
    <property type="match status" value="1"/>
</dbReference>
<evidence type="ECO:0000256" key="7">
    <source>
        <dbReference type="ARBA" id="ARBA00022605"/>
    </source>
</evidence>
<organism evidence="19 20">
    <name type="scientific">Halonatronomonas betaini</name>
    <dbReference type="NCBI Taxonomy" id="2778430"/>
    <lineage>
        <taxon>Bacteria</taxon>
        <taxon>Bacillati</taxon>
        <taxon>Bacillota</taxon>
        <taxon>Clostridia</taxon>
        <taxon>Halanaerobiales</taxon>
        <taxon>Halarsenatibacteraceae</taxon>
        <taxon>Halonatronomonas</taxon>
    </lineage>
</organism>
<keyword evidence="8 17" id="KW-0808">Transferase</keyword>
<feature type="modified residue" description="N6-(pyridoxal phosphate)lysine" evidence="14">
    <location>
        <position position="195"/>
    </location>
</feature>
<evidence type="ECO:0000313" key="19">
    <source>
        <dbReference type="EMBL" id="MBF8437002.1"/>
    </source>
</evidence>
<keyword evidence="9 16" id="KW-0663">Pyridoxal phosphate</keyword>
<dbReference type="InterPro" id="IPR043131">
    <property type="entry name" value="BCAT-like_N"/>
</dbReference>
<evidence type="ECO:0000256" key="16">
    <source>
        <dbReference type="RuleBase" id="RU004516"/>
    </source>
</evidence>
<dbReference type="RefSeq" id="WP_270453931.1">
    <property type="nucleotide sequence ID" value="NZ_JADPIE010000004.1"/>
</dbReference>
<dbReference type="InterPro" id="IPR001544">
    <property type="entry name" value="Aminotrans_IV"/>
</dbReference>
<sequence>MMEEIKVEKVDKRKARPADGELSFGRTFTDHMFTMEYDENKGWHDPKVVPYQPLELDPAAACCHYGQTTFEGLKAYRSNNGALLFRPEKNAERFNNTNRRMCIPEMDPEFFVQAIKEAVRVDQDWIPAKEGTSLYIRPFILANEVYLGLKPSSHYKFVIIMSPVAAYYPQGIKPTRIYVETEYVRAVRGGTGSAKTGGNYAGSLKAQSSAADKGYDEVLWLDGVEREYVEEVGAMNVFFKIDGKIVTPELGGSVLPGITRDSVITMLEDWDYDVEVRKISIEDIAQAYKDGRLEEAFGTGTAAIISPIGELNYNGLKMEINDFETGEVASKLYKTLTGIQTGKVDDPYNWTEEIPLD</sequence>
<reference evidence="19" key="1">
    <citation type="submission" date="2020-11" db="EMBL/GenBank/DDBJ databases">
        <title>Halonatronomonas betainensis gen. nov., sp. nov. a novel haloalkaliphilic representative of the family Halanaerobiacae capable of betaine degradation.</title>
        <authorList>
            <person name="Boltyanskaya Y."/>
            <person name="Kevbrin V."/>
            <person name="Detkova E."/>
            <person name="Grouzdev D.S."/>
            <person name="Koziaeva V."/>
            <person name="Zhilina T."/>
        </authorList>
    </citation>
    <scope>NUCLEOTIDE SEQUENCE</scope>
    <source>
        <strain evidence="19">Z-7014</strain>
    </source>
</reference>
<comment type="pathway">
    <text evidence="2 18">Amino-acid biosynthesis; L-isoleucine biosynthesis; L-isoleucine from 2-oxobutanoate: step 4/4.</text>
</comment>
<keyword evidence="7 17" id="KW-0028">Amino-acid biosynthesis</keyword>
<dbReference type="PANTHER" id="PTHR11825:SF44">
    <property type="entry name" value="BRANCHED-CHAIN-AMINO-ACID AMINOTRANSFERASE"/>
    <property type="match status" value="1"/>
</dbReference>
<name>A0A931AQC8_9FIRM</name>
<dbReference type="NCBIfam" id="TIGR01123">
    <property type="entry name" value="ilvE_II"/>
    <property type="match status" value="1"/>
</dbReference>
<comment type="pathway">
    <text evidence="3 18">Amino-acid biosynthesis; L-valine biosynthesis; L-valine from pyruvate: step 4/4.</text>
</comment>
<evidence type="ECO:0000256" key="12">
    <source>
        <dbReference type="ARBA" id="ARBA00048798"/>
    </source>
</evidence>
<keyword evidence="10 17" id="KW-0100">Branched-chain amino acid biosynthesis</keyword>
<evidence type="ECO:0000256" key="10">
    <source>
        <dbReference type="ARBA" id="ARBA00023304"/>
    </source>
</evidence>
<dbReference type="InterPro" id="IPR018300">
    <property type="entry name" value="Aminotrans_IV_CS"/>
</dbReference>